<accession>A0A3P3WH40</accession>
<gene>
    <name evidence="2" type="ORF">EG849_03095</name>
</gene>
<comment type="caution">
    <text evidence="2">The sequence shown here is derived from an EMBL/GenBank/DDBJ whole genome shotgun (WGS) entry which is preliminary data.</text>
</comment>
<keyword evidence="3" id="KW-1185">Reference proteome</keyword>
<protein>
    <submittedName>
        <fullName evidence="2">DUF4296 domain-containing protein</fullName>
    </submittedName>
</protein>
<evidence type="ECO:0000259" key="1">
    <source>
        <dbReference type="Pfam" id="PF14129"/>
    </source>
</evidence>
<reference evidence="2 3" key="1">
    <citation type="submission" date="2018-11" db="EMBL/GenBank/DDBJ databases">
        <title>Flavobacterium sp. nov., YIM 102600 draft genome.</title>
        <authorList>
            <person name="Li G."/>
            <person name="Jiang Y."/>
        </authorList>
    </citation>
    <scope>NUCLEOTIDE SEQUENCE [LARGE SCALE GENOMIC DNA]</scope>
    <source>
        <strain evidence="2 3">YIM 102600</strain>
    </source>
</reference>
<dbReference type="Pfam" id="PF14129">
    <property type="entry name" value="DUF4296"/>
    <property type="match status" value="1"/>
</dbReference>
<dbReference type="PROSITE" id="PS51257">
    <property type="entry name" value="PROKAR_LIPOPROTEIN"/>
    <property type="match status" value="1"/>
</dbReference>
<evidence type="ECO:0000313" key="2">
    <source>
        <dbReference type="EMBL" id="RRJ93837.1"/>
    </source>
</evidence>
<sequence>MKKCFLFFITISFLASCQKKSVEKPENLIPKETMVNVIYDFALLQAIKNSHQGILDSNRVEPTTYIYKKHKIDSVQFVKSNEFYASNIKEYEKMYESVNARLILNKKVSDSLIKKEEDGLKKEIIKNKKKVDTIKSKSKTKRDMKLIPNS</sequence>
<organism evidence="2 3">
    <name type="scientific">Flavobacterium macacae</name>
    <dbReference type="NCBI Taxonomy" id="2488993"/>
    <lineage>
        <taxon>Bacteria</taxon>
        <taxon>Pseudomonadati</taxon>
        <taxon>Bacteroidota</taxon>
        <taxon>Flavobacteriia</taxon>
        <taxon>Flavobacteriales</taxon>
        <taxon>Flavobacteriaceae</taxon>
        <taxon>Flavobacterium</taxon>
    </lineage>
</organism>
<name>A0A3P3WH40_9FLAO</name>
<feature type="domain" description="DUF4296" evidence="1">
    <location>
        <begin position="25"/>
        <end position="103"/>
    </location>
</feature>
<dbReference type="Proteomes" id="UP000271937">
    <property type="component" value="Unassembled WGS sequence"/>
</dbReference>
<proteinExistence type="predicted"/>
<dbReference type="InterPro" id="IPR025381">
    <property type="entry name" value="DUF4296"/>
</dbReference>
<dbReference type="AlphaFoldDB" id="A0A3P3WH40"/>
<evidence type="ECO:0000313" key="3">
    <source>
        <dbReference type="Proteomes" id="UP000271937"/>
    </source>
</evidence>
<dbReference type="EMBL" id="RQVR01000002">
    <property type="protein sequence ID" value="RRJ93837.1"/>
    <property type="molecule type" value="Genomic_DNA"/>
</dbReference>